<reference evidence="2 3" key="1">
    <citation type="journal article" date="2006" name="Science">
        <title>Genome of rice cluster I archaea -- the key methane producers in the rice rhizosphere.</title>
        <authorList>
            <person name="Erkel C."/>
            <person name="Kube M."/>
            <person name="Reinhardt R."/>
            <person name="Liesack W."/>
        </authorList>
    </citation>
    <scope>NUCLEOTIDE SEQUENCE [LARGE SCALE GENOMIC DNA]</scope>
    <source>
        <strain evidence="3">DSM 22066 / NBRC 105507 / MRE50</strain>
    </source>
</reference>
<feature type="region of interest" description="Disordered" evidence="1">
    <location>
        <begin position="1"/>
        <end position="23"/>
    </location>
</feature>
<protein>
    <submittedName>
        <fullName evidence="2">Uncharacterized protein</fullName>
    </submittedName>
</protein>
<feature type="compositionally biased region" description="Polar residues" evidence="1">
    <location>
        <begin position="1"/>
        <end position="18"/>
    </location>
</feature>
<accession>Q0W066</accession>
<sequence length="213" mass="23232">MNNLQFFQPSRATAQPPGSSGLGIPASDVGPILQLMSQLPSPEQLQQYQNPTPTPAPVNTFTSISQEIPADQVIFLEVSKNIVFIDASAQGFKVPTVTMNYQYDDKNKKLLLKNKGGTDISGAKIIVGYTRQDDRDSTYLFDYNIGSVPYDDIPIVFTGSDGRVSIILNGTQKDLMPGEKAELTTQGNNLMTTITVSNFGLVPKSNIELKDKL</sequence>
<evidence type="ECO:0000313" key="2">
    <source>
        <dbReference type="EMBL" id="CAJ38227.1"/>
    </source>
</evidence>
<gene>
    <name evidence="2" type="ORF">LRC8</name>
</gene>
<dbReference type="EMBL" id="AM114193">
    <property type="protein sequence ID" value="CAJ38227.1"/>
    <property type="molecule type" value="Genomic_DNA"/>
</dbReference>
<dbReference type="Proteomes" id="UP000000663">
    <property type="component" value="Chromosome"/>
</dbReference>
<name>Q0W066_METAR</name>
<evidence type="ECO:0000313" key="3">
    <source>
        <dbReference type="Proteomes" id="UP000000663"/>
    </source>
</evidence>
<proteinExistence type="predicted"/>
<organism evidence="2 3">
    <name type="scientific">Methanocella arvoryzae (strain DSM 22066 / NBRC 105507 / MRE50)</name>
    <dbReference type="NCBI Taxonomy" id="351160"/>
    <lineage>
        <taxon>Archaea</taxon>
        <taxon>Methanobacteriati</taxon>
        <taxon>Methanobacteriota</taxon>
        <taxon>Stenosarchaea group</taxon>
        <taxon>Methanomicrobia</taxon>
        <taxon>Methanocellales</taxon>
        <taxon>Methanocellaceae</taxon>
        <taxon>Methanocella</taxon>
    </lineage>
</organism>
<evidence type="ECO:0000256" key="1">
    <source>
        <dbReference type="SAM" id="MobiDB-lite"/>
    </source>
</evidence>
<dbReference type="KEGG" id="rci:LRC8"/>
<keyword evidence="3" id="KW-1185">Reference proteome</keyword>
<dbReference type="AlphaFoldDB" id="Q0W066"/>